<dbReference type="EMBL" id="LJSK01000459">
    <property type="protein sequence ID" value="KPI83012.1"/>
    <property type="molecule type" value="Genomic_DNA"/>
</dbReference>
<protein>
    <submittedName>
        <fullName evidence="2">Uncharacterized protein</fullName>
    </submittedName>
</protein>
<dbReference type="VEuPathDB" id="TriTrypDB:Lsey_0459_0020"/>
<reference evidence="2 3" key="1">
    <citation type="journal article" date="2015" name="PLoS Pathog.">
        <title>Leptomonas seymouri: Adaptations to the Dixenous Life Cycle Analyzed by Genome Sequencing, Transcriptome Profiling and Co-infection with Leishmania donovani.</title>
        <authorList>
            <person name="Kraeva N."/>
            <person name="Butenko A."/>
            <person name="Hlavacova J."/>
            <person name="Kostygov A."/>
            <person name="Myskova J."/>
            <person name="Grybchuk D."/>
            <person name="Lestinova T."/>
            <person name="Votypka J."/>
            <person name="Volf P."/>
            <person name="Opperdoes F."/>
            <person name="Flegontov P."/>
            <person name="Lukes J."/>
            <person name="Yurchenko V."/>
        </authorList>
    </citation>
    <scope>NUCLEOTIDE SEQUENCE [LARGE SCALE GENOMIC DNA]</scope>
    <source>
        <strain evidence="2 3">ATCC 30220</strain>
    </source>
</reference>
<comment type="caution">
    <text evidence="2">The sequence shown here is derived from an EMBL/GenBank/DDBJ whole genome shotgun (WGS) entry which is preliminary data.</text>
</comment>
<evidence type="ECO:0000256" key="1">
    <source>
        <dbReference type="SAM" id="MobiDB-lite"/>
    </source>
</evidence>
<evidence type="ECO:0000313" key="3">
    <source>
        <dbReference type="Proteomes" id="UP000038009"/>
    </source>
</evidence>
<sequence length="231" mass="25520">MCFASSFFETTTPSPSFCYCNFGSTLLSHSASTKHQPRYHSFSTAPHRSYPPRRPSAVKATYRHNQAVVQEINGHHLRFVVPVWRHPLNPICSCFVSHLILYTPTANQAATRRSGGTRVRFRGKAGDGGVYAADRPDGDPAEYMASYTWIMAHPLLPKSSAKCARVLLRYSSAIVAYQSRAGFRLASVCRTSLGLPAGHPVIYFGVRPPLPLHTSGVCTHRCTQTPATTRR</sequence>
<name>A0A0N1P983_LEPSE</name>
<accession>A0A0N1P983</accession>
<dbReference type="Proteomes" id="UP000038009">
    <property type="component" value="Unassembled WGS sequence"/>
</dbReference>
<keyword evidence="3" id="KW-1185">Reference proteome</keyword>
<gene>
    <name evidence="2" type="ORF">ABL78_7968</name>
</gene>
<feature type="region of interest" description="Disordered" evidence="1">
    <location>
        <begin position="37"/>
        <end position="57"/>
    </location>
</feature>
<evidence type="ECO:0000313" key="2">
    <source>
        <dbReference type="EMBL" id="KPI83012.1"/>
    </source>
</evidence>
<proteinExistence type="predicted"/>
<dbReference type="AlphaFoldDB" id="A0A0N1P983"/>
<organism evidence="2 3">
    <name type="scientific">Leptomonas seymouri</name>
    <dbReference type="NCBI Taxonomy" id="5684"/>
    <lineage>
        <taxon>Eukaryota</taxon>
        <taxon>Discoba</taxon>
        <taxon>Euglenozoa</taxon>
        <taxon>Kinetoplastea</taxon>
        <taxon>Metakinetoplastina</taxon>
        <taxon>Trypanosomatida</taxon>
        <taxon>Trypanosomatidae</taxon>
        <taxon>Leishmaniinae</taxon>
        <taxon>Leptomonas</taxon>
    </lineage>
</organism>